<organism evidence="1 2">
    <name type="scientific">Dreissena polymorpha</name>
    <name type="common">Zebra mussel</name>
    <name type="synonym">Mytilus polymorpha</name>
    <dbReference type="NCBI Taxonomy" id="45954"/>
    <lineage>
        <taxon>Eukaryota</taxon>
        <taxon>Metazoa</taxon>
        <taxon>Spiralia</taxon>
        <taxon>Lophotrochozoa</taxon>
        <taxon>Mollusca</taxon>
        <taxon>Bivalvia</taxon>
        <taxon>Autobranchia</taxon>
        <taxon>Heteroconchia</taxon>
        <taxon>Euheterodonta</taxon>
        <taxon>Imparidentia</taxon>
        <taxon>Neoheterodontei</taxon>
        <taxon>Myida</taxon>
        <taxon>Dreissenoidea</taxon>
        <taxon>Dreissenidae</taxon>
        <taxon>Dreissena</taxon>
    </lineage>
</organism>
<keyword evidence="2" id="KW-1185">Reference proteome</keyword>
<sequence length="187" mass="20985">MADKLSAMLKSKMMALNASVAAAEKAAKEHVWNNNIQIGDFFTLKSKDIKDNDTGLEYSERFKQYIIPNMSSVHIPVEIYDGVSTRLRLILQDYWIKGIAVVVVVVDCNIIRVQCPSFDRKCCKNTLGQKGWVVMQLNCPSFSCSLTCTAVRGFGRAEQGALRLKPSWSTDYLIKRKQKSSALPWGS</sequence>
<gene>
    <name evidence="1" type="ORF">DPMN_016532</name>
</gene>
<dbReference type="EMBL" id="JAIWYP010000001">
    <property type="protein sequence ID" value="KAH3892414.1"/>
    <property type="molecule type" value="Genomic_DNA"/>
</dbReference>
<reference evidence="1" key="2">
    <citation type="submission" date="2020-11" db="EMBL/GenBank/DDBJ databases">
        <authorList>
            <person name="McCartney M.A."/>
            <person name="Auch B."/>
            <person name="Kono T."/>
            <person name="Mallez S."/>
            <person name="Becker A."/>
            <person name="Gohl D.M."/>
            <person name="Silverstein K.A.T."/>
            <person name="Koren S."/>
            <person name="Bechman K.B."/>
            <person name="Herman A."/>
            <person name="Abrahante J.E."/>
            <person name="Garbe J."/>
        </authorList>
    </citation>
    <scope>NUCLEOTIDE SEQUENCE</scope>
    <source>
        <strain evidence="1">Duluth1</strain>
        <tissue evidence="1">Whole animal</tissue>
    </source>
</reference>
<dbReference type="Proteomes" id="UP000828390">
    <property type="component" value="Unassembled WGS sequence"/>
</dbReference>
<dbReference type="AlphaFoldDB" id="A0A9D4NEZ7"/>
<reference evidence="1" key="1">
    <citation type="journal article" date="2019" name="bioRxiv">
        <title>The Genome of the Zebra Mussel, Dreissena polymorpha: A Resource for Invasive Species Research.</title>
        <authorList>
            <person name="McCartney M.A."/>
            <person name="Auch B."/>
            <person name="Kono T."/>
            <person name="Mallez S."/>
            <person name="Zhang Y."/>
            <person name="Obille A."/>
            <person name="Becker A."/>
            <person name="Abrahante J.E."/>
            <person name="Garbe J."/>
            <person name="Badalamenti J.P."/>
            <person name="Herman A."/>
            <person name="Mangelson H."/>
            <person name="Liachko I."/>
            <person name="Sullivan S."/>
            <person name="Sone E.D."/>
            <person name="Koren S."/>
            <person name="Silverstein K.A.T."/>
            <person name="Beckman K.B."/>
            <person name="Gohl D.M."/>
        </authorList>
    </citation>
    <scope>NUCLEOTIDE SEQUENCE</scope>
    <source>
        <strain evidence="1">Duluth1</strain>
        <tissue evidence="1">Whole animal</tissue>
    </source>
</reference>
<proteinExistence type="predicted"/>
<comment type="caution">
    <text evidence="1">The sequence shown here is derived from an EMBL/GenBank/DDBJ whole genome shotgun (WGS) entry which is preliminary data.</text>
</comment>
<evidence type="ECO:0000313" key="2">
    <source>
        <dbReference type="Proteomes" id="UP000828390"/>
    </source>
</evidence>
<evidence type="ECO:0000313" key="1">
    <source>
        <dbReference type="EMBL" id="KAH3892414.1"/>
    </source>
</evidence>
<protein>
    <submittedName>
        <fullName evidence="1">Uncharacterized protein</fullName>
    </submittedName>
</protein>
<name>A0A9D4NEZ7_DREPO</name>
<accession>A0A9D4NEZ7</accession>